<dbReference type="EMBL" id="SKFG01000003">
    <property type="protein sequence ID" value="TCZ79340.1"/>
    <property type="molecule type" value="Genomic_DNA"/>
</dbReference>
<evidence type="ECO:0000313" key="2">
    <source>
        <dbReference type="EMBL" id="TCZ79340.1"/>
    </source>
</evidence>
<keyword evidence="3" id="KW-1185">Reference proteome</keyword>
<evidence type="ECO:0000313" key="3">
    <source>
        <dbReference type="Proteomes" id="UP000295418"/>
    </source>
</evidence>
<dbReference type="Proteomes" id="UP000295418">
    <property type="component" value="Unassembled WGS sequence"/>
</dbReference>
<accession>A0A4R4EJA9</accession>
<gene>
    <name evidence="2" type="ORF">E0485_05630</name>
</gene>
<dbReference type="SUPFAM" id="SSF81593">
    <property type="entry name" value="Nucleotidyltransferase substrate binding subunit/domain"/>
    <property type="match status" value="1"/>
</dbReference>
<dbReference type="InterPro" id="IPR012481">
    <property type="entry name" value="KNTase_C"/>
</dbReference>
<name>A0A4R4EJA9_9BACL</name>
<dbReference type="AlphaFoldDB" id="A0A4R4EJA9"/>
<dbReference type="Gene3D" id="3.30.460.10">
    <property type="entry name" value="Beta Polymerase, domain 2"/>
    <property type="match status" value="1"/>
</dbReference>
<dbReference type="Gene3D" id="1.20.120.330">
    <property type="entry name" value="Nucleotidyltransferases domain 2"/>
    <property type="match status" value="1"/>
</dbReference>
<dbReference type="GO" id="GO:0046677">
    <property type="term" value="P:response to antibiotic"/>
    <property type="evidence" value="ECO:0007669"/>
    <property type="project" value="InterPro"/>
</dbReference>
<feature type="domain" description="Kanamycin nucleotidyltransferase C-terminal" evidence="1">
    <location>
        <begin position="116"/>
        <end position="243"/>
    </location>
</feature>
<comment type="caution">
    <text evidence="2">The sequence shown here is derived from an EMBL/GenBank/DDBJ whole genome shotgun (WGS) entry which is preliminary data.</text>
</comment>
<dbReference type="GO" id="GO:0016779">
    <property type="term" value="F:nucleotidyltransferase activity"/>
    <property type="evidence" value="ECO:0007669"/>
    <property type="project" value="InterPro"/>
</dbReference>
<reference evidence="2 3" key="1">
    <citation type="submission" date="2019-03" db="EMBL/GenBank/DDBJ databases">
        <authorList>
            <person name="Kim M.K.M."/>
        </authorList>
    </citation>
    <scope>NUCLEOTIDE SEQUENCE [LARGE SCALE GENOMIC DNA]</scope>
    <source>
        <strain evidence="2 3">18JY21-1</strain>
    </source>
</reference>
<dbReference type="RefSeq" id="WP_132416998.1">
    <property type="nucleotide sequence ID" value="NZ_SKFG01000003.1"/>
</dbReference>
<dbReference type="OrthoDB" id="24442at2"/>
<dbReference type="InterPro" id="IPR043519">
    <property type="entry name" value="NT_sf"/>
</dbReference>
<dbReference type="SUPFAM" id="SSF81301">
    <property type="entry name" value="Nucleotidyltransferase"/>
    <property type="match status" value="1"/>
</dbReference>
<sequence length="256" mass="29508">MLPYPVATTRTEKLDFIDRIKNMLLDKYSEDIEAIGIYGSIAQEKDGPYSDIELHVISRDGVTIPGHELIYHPFKLEIATVQKSDWFEKASMVDDGWAIKVGSFLHIIPLYDPNSLFDKTKEMVLTISDEAIEQTIKEFMIWEPYETMGKIRNSYVTNNLSYVPRAVFDFTWQIAKLIGLINKQHYSTRAVTLEESIARSIKPKGYTELAKKVISGELSDKEELYQLCENLWTGINELLEDLGIDYRSKYNMEDSI</sequence>
<proteinExistence type="predicted"/>
<protein>
    <submittedName>
        <fullName evidence="2">KNTase domain-containing protein</fullName>
    </submittedName>
</protein>
<organism evidence="2 3">
    <name type="scientific">Paenibacillus albiflavus</name>
    <dbReference type="NCBI Taxonomy" id="2545760"/>
    <lineage>
        <taxon>Bacteria</taxon>
        <taxon>Bacillati</taxon>
        <taxon>Bacillota</taxon>
        <taxon>Bacilli</taxon>
        <taxon>Bacillales</taxon>
        <taxon>Paenibacillaceae</taxon>
        <taxon>Paenibacillus</taxon>
    </lineage>
</organism>
<evidence type="ECO:0000259" key="1">
    <source>
        <dbReference type="Pfam" id="PF07827"/>
    </source>
</evidence>
<dbReference type="Pfam" id="PF07827">
    <property type="entry name" value="KNTase_C"/>
    <property type="match status" value="1"/>
</dbReference>